<dbReference type="Pfam" id="PF06568">
    <property type="entry name" value="YjiS-like"/>
    <property type="match status" value="1"/>
</dbReference>
<dbReference type="Proteomes" id="UP000199071">
    <property type="component" value="Unassembled WGS sequence"/>
</dbReference>
<dbReference type="OrthoDB" id="8244198at2"/>
<accession>A0A1G6AUE4</accession>
<name>A0A1G6AUE4_9HYPH</name>
<dbReference type="InterPro" id="IPR009506">
    <property type="entry name" value="YjiS-like"/>
</dbReference>
<proteinExistence type="predicted"/>
<feature type="domain" description="YjiS-like" evidence="1">
    <location>
        <begin position="6"/>
        <end position="40"/>
    </location>
</feature>
<protein>
    <submittedName>
        <fullName evidence="2">Uncharacterized conserved protein YjiS, DUF1127 family</fullName>
    </submittedName>
</protein>
<keyword evidence="3" id="KW-1185">Reference proteome</keyword>
<organism evidence="2 3">
    <name type="scientific">Bauldia litoralis</name>
    <dbReference type="NCBI Taxonomy" id="665467"/>
    <lineage>
        <taxon>Bacteria</taxon>
        <taxon>Pseudomonadati</taxon>
        <taxon>Pseudomonadota</taxon>
        <taxon>Alphaproteobacteria</taxon>
        <taxon>Hyphomicrobiales</taxon>
        <taxon>Kaistiaceae</taxon>
        <taxon>Bauldia</taxon>
    </lineage>
</organism>
<dbReference type="RefSeq" id="WP_090875020.1">
    <property type="nucleotide sequence ID" value="NZ_FMXQ01000002.1"/>
</dbReference>
<evidence type="ECO:0000259" key="1">
    <source>
        <dbReference type="Pfam" id="PF06568"/>
    </source>
</evidence>
<evidence type="ECO:0000313" key="2">
    <source>
        <dbReference type="EMBL" id="SDB12005.1"/>
    </source>
</evidence>
<dbReference type="AlphaFoldDB" id="A0A1G6AUE4"/>
<dbReference type="EMBL" id="FMXQ01000002">
    <property type="protein sequence ID" value="SDB12005.1"/>
    <property type="molecule type" value="Genomic_DNA"/>
</dbReference>
<sequence length="50" mass="6133">MSNRFVESYRNWRQYRDTYNELMRLSQRDLTDLGINRVDIPSIARQAARR</sequence>
<reference evidence="2 3" key="1">
    <citation type="submission" date="2016-10" db="EMBL/GenBank/DDBJ databases">
        <authorList>
            <person name="de Groot N.N."/>
        </authorList>
    </citation>
    <scope>NUCLEOTIDE SEQUENCE [LARGE SCALE GENOMIC DNA]</scope>
    <source>
        <strain evidence="2 3">ATCC 35022</strain>
    </source>
</reference>
<gene>
    <name evidence="2" type="ORF">SAMN02982931_00877</name>
</gene>
<evidence type="ECO:0000313" key="3">
    <source>
        <dbReference type="Proteomes" id="UP000199071"/>
    </source>
</evidence>